<keyword evidence="3" id="KW-1185">Reference proteome</keyword>
<reference evidence="2" key="1">
    <citation type="submission" date="2023-01" db="EMBL/GenBank/DDBJ databases">
        <authorList>
            <person name="Van Ghelder C."/>
            <person name="Rancurel C."/>
        </authorList>
    </citation>
    <scope>NUCLEOTIDE SEQUENCE</scope>
    <source>
        <strain evidence="2">CNCM I-4278</strain>
    </source>
</reference>
<feature type="region of interest" description="Disordered" evidence="1">
    <location>
        <begin position="126"/>
        <end position="180"/>
    </location>
</feature>
<evidence type="ECO:0000313" key="3">
    <source>
        <dbReference type="Proteomes" id="UP001152607"/>
    </source>
</evidence>
<dbReference type="OrthoDB" id="10539517at2759"/>
<feature type="region of interest" description="Disordered" evidence="1">
    <location>
        <begin position="47"/>
        <end position="112"/>
    </location>
</feature>
<feature type="compositionally biased region" description="Low complexity" evidence="1">
    <location>
        <begin position="132"/>
        <end position="156"/>
    </location>
</feature>
<protein>
    <submittedName>
        <fullName evidence="2">Uncharacterized protein</fullName>
    </submittedName>
</protein>
<proteinExistence type="predicted"/>
<dbReference type="AlphaFoldDB" id="A0A9W4U5U2"/>
<feature type="compositionally biased region" description="Pro residues" evidence="1">
    <location>
        <begin position="161"/>
        <end position="170"/>
    </location>
</feature>
<comment type="caution">
    <text evidence="2">The sequence shown here is derived from an EMBL/GenBank/DDBJ whole genome shotgun (WGS) entry which is preliminary data.</text>
</comment>
<gene>
    <name evidence="2" type="ORF">PDIGIT_LOCUS2389</name>
</gene>
<organism evidence="2 3">
    <name type="scientific">Periconia digitata</name>
    <dbReference type="NCBI Taxonomy" id="1303443"/>
    <lineage>
        <taxon>Eukaryota</taxon>
        <taxon>Fungi</taxon>
        <taxon>Dikarya</taxon>
        <taxon>Ascomycota</taxon>
        <taxon>Pezizomycotina</taxon>
        <taxon>Dothideomycetes</taxon>
        <taxon>Pleosporomycetidae</taxon>
        <taxon>Pleosporales</taxon>
        <taxon>Massarineae</taxon>
        <taxon>Periconiaceae</taxon>
        <taxon>Periconia</taxon>
    </lineage>
</organism>
<dbReference type="EMBL" id="CAOQHR010000001">
    <property type="protein sequence ID" value="CAI6288436.1"/>
    <property type="molecule type" value="Genomic_DNA"/>
</dbReference>
<evidence type="ECO:0000313" key="2">
    <source>
        <dbReference type="EMBL" id="CAI6288436.1"/>
    </source>
</evidence>
<dbReference type="Proteomes" id="UP001152607">
    <property type="component" value="Unassembled WGS sequence"/>
</dbReference>
<sequence length="268" mass="28714">MPHKPIGSIYPAPPFGDCEFPPRISSLLSDSYEDLFKGLDTQLVLTGPLQHPGTGEALTPTSSIPSRCPTFRHQPPRSPGKPPSSSQSTTLPPRSPQPITSSSPHGALKPSYSTSAITTTSLHGSIYSPSRSFSTKSNLTSLTSSTASRSDSGASRRSPRPEPCALPPQPGRHNSLAELHARQANIPHVQQPISPYAEVLNPLEKIGYAVSGIARRKSSGVELRDRNEAERGLKKKKSFARLGWGHKSGNLGDSRRGSEPAVDVSKNF</sequence>
<name>A0A9W4U5U2_9PLEO</name>
<evidence type="ECO:0000256" key="1">
    <source>
        <dbReference type="SAM" id="MobiDB-lite"/>
    </source>
</evidence>
<feature type="compositionally biased region" description="Low complexity" evidence="1">
    <location>
        <begin position="83"/>
        <end position="92"/>
    </location>
</feature>
<accession>A0A9W4U5U2</accession>
<feature type="region of interest" description="Disordered" evidence="1">
    <location>
        <begin position="240"/>
        <end position="268"/>
    </location>
</feature>